<name>A0A0G4FG72_VITBC</name>
<gene>
    <name evidence="3" type="ORF">Vbra_15220</name>
</gene>
<dbReference type="InterPro" id="IPR011993">
    <property type="entry name" value="PH-like_dom_sf"/>
</dbReference>
<sequence>MSTAVDAQPAAPAPHAEHDDDDKLVEEEVVHGDWATPQVEVHEVEAATGEEEEDAIWKQRAKLFRWSPGTGDDGKGEWKERGLGEAKLLQHKTTKKVRFLLRQEKTLKVVANHYVTDHEGYCNLVPNSGSDKIFCWTVPDFAENELVTEQFGLKLGTTEKANEFKDMFLKAKEINREAIAAAKGEGADTDKTEAAEDTKDAAADKPDTNGDKKE</sequence>
<dbReference type="InterPro" id="IPR045255">
    <property type="entry name" value="RanBP1-like"/>
</dbReference>
<dbReference type="VEuPathDB" id="CryptoDB:Vbra_15220"/>
<dbReference type="PANTHER" id="PTHR23138">
    <property type="entry name" value="RAN BINDING PROTEIN"/>
    <property type="match status" value="1"/>
</dbReference>
<keyword evidence="4" id="KW-1185">Reference proteome</keyword>
<dbReference type="Gene3D" id="2.30.29.30">
    <property type="entry name" value="Pleckstrin-homology domain (PH domain)/Phosphotyrosine-binding domain (PTB)"/>
    <property type="match status" value="1"/>
</dbReference>
<proteinExistence type="predicted"/>
<dbReference type="GO" id="GO:0005737">
    <property type="term" value="C:cytoplasm"/>
    <property type="evidence" value="ECO:0007669"/>
    <property type="project" value="TreeGrafter"/>
</dbReference>
<dbReference type="Proteomes" id="UP000041254">
    <property type="component" value="Unassembled WGS sequence"/>
</dbReference>
<protein>
    <recommendedName>
        <fullName evidence="2">RanBD1 domain-containing protein</fullName>
    </recommendedName>
</protein>
<evidence type="ECO:0000256" key="1">
    <source>
        <dbReference type="SAM" id="MobiDB-lite"/>
    </source>
</evidence>
<evidence type="ECO:0000313" key="4">
    <source>
        <dbReference type="Proteomes" id="UP000041254"/>
    </source>
</evidence>
<reference evidence="3 4" key="1">
    <citation type="submission" date="2014-11" db="EMBL/GenBank/DDBJ databases">
        <authorList>
            <person name="Zhu J."/>
            <person name="Qi W."/>
            <person name="Song R."/>
        </authorList>
    </citation>
    <scope>NUCLEOTIDE SEQUENCE [LARGE SCALE GENOMIC DNA]</scope>
</reference>
<dbReference type="PANTHER" id="PTHR23138:SF87">
    <property type="entry name" value="E3 SUMO-PROTEIN LIGASE RANBP2"/>
    <property type="match status" value="1"/>
</dbReference>
<dbReference type="PhylomeDB" id="A0A0G4FG72"/>
<feature type="compositionally biased region" description="Basic and acidic residues" evidence="1">
    <location>
        <begin position="185"/>
        <end position="214"/>
    </location>
</feature>
<accession>A0A0G4FG72</accession>
<evidence type="ECO:0000313" key="3">
    <source>
        <dbReference type="EMBL" id="CEM11828.1"/>
    </source>
</evidence>
<feature type="region of interest" description="Disordered" evidence="1">
    <location>
        <begin position="180"/>
        <end position="214"/>
    </location>
</feature>
<dbReference type="FunCoup" id="A0A0G4FG72">
    <property type="interactions" value="398"/>
</dbReference>
<feature type="region of interest" description="Disordered" evidence="1">
    <location>
        <begin position="1"/>
        <end position="25"/>
    </location>
</feature>
<evidence type="ECO:0000259" key="2">
    <source>
        <dbReference type="PROSITE" id="PS50196"/>
    </source>
</evidence>
<dbReference type="STRING" id="1169540.A0A0G4FG72"/>
<dbReference type="FunFam" id="2.30.29.30:FF:000312">
    <property type="entry name" value="Ran binding protein 1"/>
    <property type="match status" value="1"/>
</dbReference>
<dbReference type="EMBL" id="CDMY01000426">
    <property type="protein sequence ID" value="CEM11828.1"/>
    <property type="molecule type" value="Genomic_DNA"/>
</dbReference>
<feature type="compositionally biased region" description="Low complexity" evidence="1">
    <location>
        <begin position="1"/>
        <end position="14"/>
    </location>
</feature>
<dbReference type="SUPFAM" id="SSF50729">
    <property type="entry name" value="PH domain-like"/>
    <property type="match status" value="1"/>
</dbReference>
<dbReference type="OMA" id="NFKDSFM"/>
<dbReference type="SMART" id="SM00160">
    <property type="entry name" value="RanBD"/>
    <property type="match status" value="1"/>
</dbReference>
<dbReference type="GO" id="GO:0005096">
    <property type="term" value="F:GTPase activator activity"/>
    <property type="evidence" value="ECO:0007669"/>
    <property type="project" value="TreeGrafter"/>
</dbReference>
<dbReference type="PROSITE" id="PS50196">
    <property type="entry name" value="RANBD1"/>
    <property type="match status" value="1"/>
</dbReference>
<dbReference type="InterPro" id="IPR000156">
    <property type="entry name" value="Ran_bind_dom"/>
</dbReference>
<dbReference type="OrthoDB" id="2357150at2759"/>
<dbReference type="AlphaFoldDB" id="A0A0G4FG72"/>
<dbReference type="InParanoid" id="A0A0G4FG72"/>
<feature type="domain" description="RanBD1" evidence="2">
    <location>
        <begin position="6"/>
        <end position="177"/>
    </location>
</feature>
<dbReference type="GO" id="GO:0005643">
    <property type="term" value="C:nuclear pore"/>
    <property type="evidence" value="ECO:0007669"/>
    <property type="project" value="TreeGrafter"/>
</dbReference>
<organism evidence="3 4">
    <name type="scientific">Vitrella brassicaformis (strain CCMP3155)</name>
    <dbReference type="NCBI Taxonomy" id="1169540"/>
    <lineage>
        <taxon>Eukaryota</taxon>
        <taxon>Sar</taxon>
        <taxon>Alveolata</taxon>
        <taxon>Colpodellida</taxon>
        <taxon>Vitrellaceae</taxon>
        <taxon>Vitrella</taxon>
    </lineage>
</organism>
<dbReference type="Pfam" id="PF00638">
    <property type="entry name" value="Ran_BP1"/>
    <property type="match status" value="1"/>
</dbReference>